<keyword evidence="1" id="KW-0479">Metal-binding</keyword>
<keyword evidence="3" id="KW-0862">Zinc</keyword>
<dbReference type="Proteomes" id="UP001153555">
    <property type="component" value="Unassembled WGS sequence"/>
</dbReference>
<sequence>MSAAPTLPAEPNTQTIKPLQNNAPLATSYPLRAKGFSFSGTQFGEEEKKKMNLQKERKLSKDKVVTYEECRKNHAAGLGKYAVDGCCEFMPAGEEGSGAALRCAACNCHRSFHRKVVR</sequence>
<dbReference type="EMBL" id="CACSLK010027789">
    <property type="protein sequence ID" value="CAA0829673.1"/>
    <property type="molecule type" value="Genomic_DNA"/>
</dbReference>
<feature type="compositionally biased region" description="Polar residues" evidence="4">
    <location>
        <begin position="11"/>
        <end position="22"/>
    </location>
</feature>
<dbReference type="PANTHER" id="PTHR31948">
    <property type="entry name" value="ZINC-FINGER HOMEODOMAIN PROTEIN 2"/>
    <property type="match status" value="1"/>
</dbReference>
<dbReference type="PROSITE" id="PS51523">
    <property type="entry name" value="ZF_HD_DIMER"/>
    <property type="match status" value="1"/>
</dbReference>
<comment type="caution">
    <text evidence="6">The sequence shown here is derived from an EMBL/GenBank/DDBJ whole genome shotgun (WGS) entry which is preliminary data.</text>
</comment>
<accession>A0A9N7NIL3</accession>
<dbReference type="GO" id="GO:0000976">
    <property type="term" value="F:transcription cis-regulatory region binding"/>
    <property type="evidence" value="ECO:0007669"/>
    <property type="project" value="TreeGrafter"/>
</dbReference>
<dbReference type="GO" id="GO:0005634">
    <property type="term" value="C:nucleus"/>
    <property type="evidence" value="ECO:0007669"/>
    <property type="project" value="TreeGrafter"/>
</dbReference>
<dbReference type="OrthoDB" id="682018at2759"/>
<evidence type="ECO:0000256" key="4">
    <source>
        <dbReference type="SAM" id="MobiDB-lite"/>
    </source>
</evidence>
<dbReference type="NCBIfam" id="TIGR01566">
    <property type="entry name" value="ZF_HD_prot_N"/>
    <property type="match status" value="1"/>
</dbReference>
<dbReference type="GO" id="GO:0008270">
    <property type="term" value="F:zinc ion binding"/>
    <property type="evidence" value="ECO:0007669"/>
    <property type="project" value="UniProtKB-KW"/>
</dbReference>
<evidence type="ECO:0000259" key="5">
    <source>
        <dbReference type="PROSITE" id="PS51523"/>
    </source>
</evidence>
<keyword evidence="6" id="KW-0371">Homeobox</keyword>
<keyword evidence="6" id="KW-0238">DNA-binding</keyword>
<proteinExistence type="predicted"/>
<protein>
    <submittedName>
        <fullName evidence="6">Zinc-finger homeodomain protein 7</fullName>
    </submittedName>
</protein>
<evidence type="ECO:0000313" key="6">
    <source>
        <dbReference type="EMBL" id="CAA0829673.1"/>
    </source>
</evidence>
<evidence type="ECO:0000256" key="1">
    <source>
        <dbReference type="ARBA" id="ARBA00022723"/>
    </source>
</evidence>
<gene>
    <name evidence="6" type="ORF">SHERM_25192</name>
</gene>
<evidence type="ECO:0000256" key="2">
    <source>
        <dbReference type="ARBA" id="ARBA00022771"/>
    </source>
</evidence>
<reference evidence="6" key="1">
    <citation type="submission" date="2019-12" db="EMBL/GenBank/DDBJ databases">
        <authorList>
            <person name="Scholes J."/>
        </authorList>
    </citation>
    <scope>NUCLEOTIDE SEQUENCE</scope>
</reference>
<dbReference type="PANTHER" id="PTHR31948:SF171">
    <property type="entry name" value="HOMEOBOX DOMAIN-CONTAINING PROTEIN"/>
    <property type="match status" value="1"/>
</dbReference>
<dbReference type="Pfam" id="PF04770">
    <property type="entry name" value="ZF-HD_dimer"/>
    <property type="match status" value="1"/>
</dbReference>
<keyword evidence="2 6" id="KW-0863">Zinc-finger</keyword>
<feature type="domain" description="ZF-HD dimerization-type" evidence="5">
    <location>
        <begin position="67"/>
        <end position="116"/>
    </location>
</feature>
<name>A0A9N7NIL3_STRHE</name>
<organism evidence="6 7">
    <name type="scientific">Striga hermonthica</name>
    <name type="common">Purple witchweed</name>
    <name type="synonym">Buchnera hermonthica</name>
    <dbReference type="NCBI Taxonomy" id="68872"/>
    <lineage>
        <taxon>Eukaryota</taxon>
        <taxon>Viridiplantae</taxon>
        <taxon>Streptophyta</taxon>
        <taxon>Embryophyta</taxon>
        <taxon>Tracheophyta</taxon>
        <taxon>Spermatophyta</taxon>
        <taxon>Magnoliopsida</taxon>
        <taxon>eudicotyledons</taxon>
        <taxon>Gunneridae</taxon>
        <taxon>Pentapetalae</taxon>
        <taxon>asterids</taxon>
        <taxon>lamiids</taxon>
        <taxon>Lamiales</taxon>
        <taxon>Orobanchaceae</taxon>
        <taxon>Buchnereae</taxon>
        <taxon>Striga</taxon>
    </lineage>
</organism>
<feature type="region of interest" description="Disordered" evidence="4">
    <location>
        <begin position="1"/>
        <end position="22"/>
    </location>
</feature>
<dbReference type="AlphaFoldDB" id="A0A9N7NIL3"/>
<dbReference type="GO" id="GO:0050793">
    <property type="term" value="P:regulation of developmental process"/>
    <property type="evidence" value="ECO:0007669"/>
    <property type="project" value="TreeGrafter"/>
</dbReference>
<keyword evidence="7" id="KW-1185">Reference proteome</keyword>
<evidence type="ECO:0000313" key="7">
    <source>
        <dbReference type="Proteomes" id="UP001153555"/>
    </source>
</evidence>
<dbReference type="GO" id="GO:0003700">
    <property type="term" value="F:DNA-binding transcription factor activity"/>
    <property type="evidence" value="ECO:0007669"/>
    <property type="project" value="TreeGrafter"/>
</dbReference>
<dbReference type="InterPro" id="IPR006456">
    <property type="entry name" value="ZF_HD_homeobox_Cys/His_dimer"/>
</dbReference>
<evidence type="ECO:0000256" key="3">
    <source>
        <dbReference type="ARBA" id="ARBA00022833"/>
    </source>
</evidence>